<organism evidence="1 2">
    <name type="scientific">Collybia nuda</name>
    <dbReference type="NCBI Taxonomy" id="64659"/>
    <lineage>
        <taxon>Eukaryota</taxon>
        <taxon>Fungi</taxon>
        <taxon>Dikarya</taxon>
        <taxon>Basidiomycota</taxon>
        <taxon>Agaricomycotina</taxon>
        <taxon>Agaricomycetes</taxon>
        <taxon>Agaricomycetidae</taxon>
        <taxon>Agaricales</taxon>
        <taxon>Tricholomatineae</taxon>
        <taxon>Clitocybaceae</taxon>
        <taxon>Collybia</taxon>
    </lineage>
</organism>
<dbReference type="OrthoDB" id="3244423at2759"/>
<accession>A0A9P6CNB0</accession>
<name>A0A9P6CNB0_9AGAR</name>
<dbReference type="Proteomes" id="UP000807353">
    <property type="component" value="Unassembled WGS sequence"/>
</dbReference>
<protein>
    <recommendedName>
        <fullName evidence="3">F-box domain-containing protein</fullName>
    </recommendedName>
</protein>
<keyword evidence="2" id="KW-1185">Reference proteome</keyword>
<dbReference type="SUPFAM" id="SSF52047">
    <property type="entry name" value="RNI-like"/>
    <property type="match status" value="1"/>
</dbReference>
<sequence length="472" mass="53309">MHRLVSSDTNLNLSIGQERRSHIEPDNLLNSYSPIYSLPREILSLIFEIGKAWELYDSFFVDDDTSEYHPPIPALEILLTHVSSHFRDITIGTHALWTSIHITTTISLEEVKTYMTRSDGLALSVRIDDPTPIARTKEKIGSILPHLDRYRKLIIHATRETTGLPIIRCFSNQDAPRLKHLSVSVEDVEEGIVATGTNLLMGGAPLLSFVRLRGLAVPLFKPPLYSVTTLHLDQTISLPIQYVTFCHMLTASPSLKNLSIHGDIIDTAWPIIITPINLPSLRSLRVCGIDGLIYSNLLLRLNAPGLNSLVLKDVQEADLDQFWASPDVYKFPFLHHLSFNNFEVSGRAYIDVFRAFPAITHFTTTYSFRTPMILHLLAQWSTDRSYEIPWANLHTLNFYTNLGGGDLIKNVVQARATSGHPLKKLGVGIRSELSLLPHYHWLKTKINLEEFQGREQWPGDGSCFDPDDDLFD</sequence>
<evidence type="ECO:0000313" key="2">
    <source>
        <dbReference type="Proteomes" id="UP000807353"/>
    </source>
</evidence>
<proteinExistence type="predicted"/>
<gene>
    <name evidence="1" type="ORF">BDZ94DRAFT_137479</name>
</gene>
<evidence type="ECO:0008006" key="3">
    <source>
        <dbReference type="Google" id="ProtNLM"/>
    </source>
</evidence>
<reference evidence="1" key="1">
    <citation type="submission" date="2020-11" db="EMBL/GenBank/DDBJ databases">
        <authorList>
            <consortium name="DOE Joint Genome Institute"/>
            <person name="Ahrendt S."/>
            <person name="Riley R."/>
            <person name="Andreopoulos W."/>
            <person name="Labutti K."/>
            <person name="Pangilinan J."/>
            <person name="Ruiz-Duenas F.J."/>
            <person name="Barrasa J.M."/>
            <person name="Sanchez-Garcia M."/>
            <person name="Camarero S."/>
            <person name="Miyauchi S."/>
            <person name="Serrano A."/>
            <person name="Linde D."/>
            <person name="Babiker R."/>
            <person name="Drula E."/>
            <person name="Ayuso-Fernandez I."/>
            <person name="Pacheco R."/>
            <person name="Padilla G."/>
            <person name="Ferreira P."/>
            <person name="Barriuso J."/>
            <person name="Kellner H."/>
            <person name="Castanera R."/>
            <person name="Alfaro M."/>
            <person name="Ramirez L."/>
            <person name="Pisabarro A.G."/>
            <person name="Kuo A."/>
            <person name="Tritt A."/>
            <person name="Lipzen A."/>
            <person name="He G."/>
            <person name="Yan M."/>
            <person name="Ng V."/>
            <person name="Cullen D."/>
            <person name="Martin F."/>
            <person name="Rosso M.-N."/>
            <person name="Henrissat B."/>
            <person name="Hibbett D."/>
            <person name="Martinez A.T."/>
            <person name="Grigoriev I.V."/>
        </authorList>
    </citation>
    <scope>NUCLEOTIDE SEQUENCE</scope>
    <source>
        <strain evidence="1">CBS 247.69</strain>
    </source>
</reference>
<comment type="caution">
    <text evidence="1">The sequence shown here is derived from an EMBL/GenBank/DDBJ whole genome shotgun (WGS) entry which is preliminary data.</text>
</comment>
<dbReference type="EMBL" id="MU150240">
    <property type="protein sequence ID" value="KAF9466779.1"/>
    <property type="molecule type" value="Genomic_DNA"/>
</dbReference>
<dbReference type="Gene3D" id="3.80.10.10">
    <property type="entry name" value="Ribonuclease Inhibitor"/>
    <property type="match status" value="1"/>
</dbReference>
<dbReference type="AlphaFoldDB" id="A0A9P6CNB0"/>
<dbReference type="InterPro" id="IPR032675">
    <property type="entry name" value="LRR_dom_sf"/>
</dbReference>
<evidence type="ECO:0000313" key="1">
    <source>
        <dbReference type="EMBL" id="KAF9466779.1"/>
    </source>
</evidence>